<feature type="region of interest" description="Disordered" evidence="1">
    <location>
        <begin position="92"/>
        <end position="119"/>
    </location>
</feature>
<dbReference type="HOGENOM" id="CLU_2063126_0_0_1"/>
<dbReference type="AlphaFoldDB" id="K1VYM8"/>
<accession>K1VYM8</accession>
<dbReference type="InParanoid" id="K1VYM8"/>
<evidence type="ECO:0000256" key="1">
    <source>
        <dbReference type="SAM" id="MobiDB-lite"/>
    </source>
</evidence>
<evidence type="ECO:0000256" key="3">
    <source>
        <dbReference type="SAM" id="SignalP"/>
    </source>
</evidence>
<gene>
    <name evidence="4" type="ORF">A1Q2_01087</name>
</gene>
<feature type="transmembrane region" description="Helical" evidence="2">
    <location>
        <begin position="28"/>
        <end position="49"/>
    </location>
</feature>
<keyword evidence="3" id="KW-0732">Signal</keyword>
<feature type="compositionally biased region" description="Pro residues" evidence="1">
    <location>
        <begin position="96"/>
        <end position="105"/>
    </location>
</feature>
<feature type="chain" id="PRO_5003854458" evidence="3">
    <location>
        <begin position="19"/>
        <end position="119"/>
    </location>
</feature>
<evidence type="ECO:0000313" key="4">
    <source>
        <dbReference type="EMBL" id="EKD04627.1"/>
    </source>
</evidence>
<dbReference type="Proteomes" id="UP000006757">
    <property type="component" value="Unassembled WGS sequence"/>
</dbReference>
<organism evidence="4 5">
    <name type="scientific">Trichosporon asahii var. asahii (strain CBS 8904)</name>
    <name type="common">Yeast</name>
    <dbReference type="NCBI Taxonomy" id="1220162"/>
    <lineage>
        <taxon>Eukaryota</taxon>
        <taxon>Fungi</taxon>
        <taxon>Dikarya</taxon>
        <taxon>Basidiomycota</taxon>
        <taxon>Agaricomycotina</taxon>
        <taxon>Tremellomycetes</taxon>
        <taxon>Trichosporonales</taxon>
        <taxon>Trichosporonaceae</taxon>
        <taxon>Trichosporon</taxon>
    </lineage>
</organism>
<dbReference type="EMBL" id="AMBO01000218">
    <property type="protein sequence ID" value="EKD04627.1"/>
    <property type="molecule type" value="Genomic_DNA"/>
</dbReference>
<comment type="caution">
    <text evidence="4">The sequence shown here is derived from an EMBL/GenBank/DDBJ whole genome shotgun (WGS) entry which is preliminary data.</text>
</comment>
<evidence type="ECO:0000313" key="5">
    <source>
        <dbReference type="Proteomes" id="UP000006757"/>
    </source>
</evidence>
<evidence type="ECO:0000256" key="2">
    <source>
        <dbReference type="SAM" id="Phobius"/>
    </source>
</evidence>
<reference evidence="4 5" key="1">
    <citation type="journal article" date="2012" name="Eukaryot. Cell">
        <title>Genome sequence of the Trichosporon asahii environmental strain CBS 8904.</title>
        <authorList>
            <person name="Yang R.Y."/>
            <person name="Li H.T."/>
            <person name="Zhu H."/>
            <person name="Zhou G.P."/>
            <person name="Wang M."/>
            <person name="Wang L."/>
        </authorList>
    </citation>
    <scope>NUCLEOTIDE SEQUENCE [LARGE SCALE GENOMIC DNA]</scope>
    <source>
        <strain evidence="4 5">CBS 8904</strain>
    </source>
</reference>
<name>K1VYM8_TRIAC</name>
<sequence>MFALLIPTALAILPLARAEWEWTAGQTAWVVVVSVIGSFIILSIIGTCIRSAYLANKMAEQFQQYRPPPPLQQNVYSTDPYNPNTTFAYTAQPNAAYPPPPPPAAGVPGKTGPPIYSPV</sequence>
<keyword evidence="5" id="KW-1185">Reference proteome</keyword>
<keyword evidence="2" id="KW-0812">Transmembrane</keyword>
<keyword evidence="2" id="KW-0472">Membrane</keyword>
<proteinExistence type="predicted"/>
<feature type="compositionally biased region" description="Low complexity" evidence="1">
    <location>
        <begin position="106"/>
        <end position="119"/>
    </location>
</feature>
<feature type="signal peptide" evidence="3">
    <location>
        <begin position="1"/>
        <end position="18"/>
    </location>
</feature>
<protein>
    <submittedName>
        <fullName evidence="4">Uncharacterized protein</fullName>
    </submittedName>
</protein>
<keyword evidence="2" id="KW-1133">Transmembrane helix</keyword>